<feature type="domain" description="DUF7779" evidence="4">
    <location>
        <begin position="525"/>
        <end position="623"/>
    </location>
</feature>
<reference evidence="5" key="1">
    <citation type="submission" date="2020-09" db="EMBL/GenBank/DDBJ databases">
        <title>Streptomyces grisecoloratus sp. nov., isolated from cotton soil.</title>
        <authorList>
            <person name="Xing L."/>
        </authorList>
    </citation>
    <scope>NUCLEOTIDE SEQUENCE</scope>
    <source>
        <strain evidence="5">TRM S81-3</strain>
    </source>
</reference>
<dbReference type="EMBL" id="JACVQF010000200">
    <property type="protein sequence ID" value="MBD0421748.1"/>
    <property type="molecule type" value="Genomic_DNA"/>
</dbReference>
<dbReference type="SUPFAM" id="SSF52200">
    <property type="entry name" value="Toll/Interleukin receptor TIR domain"/>
    <property type="match status" value="1"/>
</dbReference>
<gene>
    <name evidence="5" type="ORF">H0H10_21765</name>
</gene>
<sequence length="1110" mass="123166">MELLRAEQHRVRAERDALRRRVADLEAALAAAEHRVARAEQRCDELERELLAADADAATAEAEQDRDRHQAELDRLRGEVARLRASAQRAPERPGEPPSDGPREQPDESFPHAPGRGSGSRTGRQTITLSFAGFNRAWASWIGSRLERRGHRVVLQRWDLRADVPLADLLRDLKLADGRILLVISEWYFQLGSRTQEEWNLALHEVVAPDPSRFAAVSVSMTWIPTAIARLAPADFTNVDAVEAERRLLERLDLPADPFPGSADGDRRGPRYPADMPEIWGAVPRRNTRFAGRGALLTEMYSLLQGAEPGAGVLTLHGMSGVGKTQLAVEYVHRFGAEYDVVWWADAARRTVLRRTLAELAPRLGLSVGAEYGERLRAVRDSLRRGDPYARWLLVLDAADEPEELRDLVPTGPGHVLITSRNPGWGGHNSRLLEVPVYDRKESVAFVRSRAPRLTDAEADQLAAALEDLPLLLDQTARWLDDSHMPVHEYLGLLEGGVDEDTVKVSADFPVAFRTAWSILLNSLRETAPDSVDLLRLCTFFAPGSIPVPLLRQTSQARLPGRLAALLDDPVLWNKAINQLRQYSVVRLERHEPASGATAPFDETLYLHRMVHQLVRNDMPEEERHELGEAVRTTLAAAVPGRPTDPRVWPDYEKVLPHLTHADVLQSKDPLVQRLVLNCLRYTLLAGKYTAGTELGERAVQRWRSLLGESHPCFSELTYRYADLLRAAGDHRRAETTTRAAVERLREERGGQDLHHLRAVGGRGADLWALGRYDEARELTQQVLTEYRSLCGDQDARTLHAQHGLAVSLRLLGRYAEALESDGRTLRARRALLTARHPWTLFSAASYAIDHRLTGRVAEAVSLQTENVRECRVVMGTDHPHTLRAEHNLALCLYADGAHDRAGQLLHRVLEQAERVLGPAHPYTLVFAMSQSCFARVHGDVDQAHAASESIVARCGTMFGEDHPYSAGARSNQALVLRSVGERQQAHTLIEQALAGLTAAVGERHPWTLGCAVNASALRGLVGDDESAAALGVQTVTRATETLGRTHPLTLSARLAYAADLRSLRNRLTAEQVEAEALADLTATLGARHAHTLAARSRARPYWDFEPEAL</sequence>
<name>A0A926QRU3_9ACTN</name>
<feature type="domain" description="TIR" evidence="3">
    <location>
        <begin position="127"/>
        <end position="248"/>
    </location>
</feature>
<dbReference type="AlphaFoldDB" id="A0A926QRU3"/>
<dbReference type="InterPro" id="IPR056681">
    <property type="entry name" value="DUF7779"/>
</dbReference>
<evidence type="ECO:0000313" key="5">
    <source>
        <dbReference type="EMBL" id="MBD0421748.1"/>
    </source>
</evidence>
<evidence type="ECO:0000259" key="3">
    <source>
        <dbReference type="Pfam" id="PF13676"/>
    </source>
</evidence>
<dbReference type="NCBIfam" id="NF040586">
    <property type="entry name" value="FxSxx_TPR"/>
    <property type="match status" value="1"/>
</dbReference>
<dbReference type="PANTHER" id="PTHR46082:SF6">
    <property type="entry name" value="AAA+ ATPASE DOMAIN-CONTAINING PROTEIN-RELATED"/>
    <property type="match status" value="1"/>
</dbReference>
<dbReference type="PANTHER" id="PTHR46082">
    <property type="entry name" value="ATP/GTP-BINDING PROTEIN-RELATED"/>
    <property type="match status" value="1"/>
</dbReference>
<dbReference type="Gene3D" id="1.25.40.10">
    <property type="entry name" value="Tetratricopeptide repeat domain"/>
    <property type="match status" value="3"/>
</dbReference>
<dbReference type="Pfam" id="PF00931">
    <property type="entry name" value="NB-ARC"/>
    <property type="match status" value="1"/>
</dbReference>
<organism evidence="5 6">
    <name type="scientific">Streptomyces griseicoloratus</name>
    <dbReference type="NCBI Taxonomy" id="2752516"/>
    <lineage>
        <taxon>Bacteria</taxon>
        <taxon>Bacillati</taxon>
        <taxon>Actinomycetota</taxon>
        <taxon>Actinomycetes</taxon>
        <taxon>Kitasatosporales</taxon>
        <taxon>Streptomycetaceae</taxon>
        <taxon>Streptomyces</taxon>
    </lineage>
</organism>
<dbReference type="SUPFAM" id="SSF48452">
    <property type="entry name" value="TPR-like"/>
    <property type="match status" value="2"/>
</dbReference>
<protein>
    <submittedName>
        <fullName evidence="5">Tetratricopeptide repeat protein</fullName>
    </submittedName>
</protein>
<dbReference type="GO" id="GO:0043531">
    <property type="term" value="F:ADP binding"/>
    <property type="evidence" value="ECO:0007669"/>
    <property type="project" value="InterPro"/>
</dbReference>
<dbReference type="SUPFAM" id="SSF52540">
    <property type="entry name" value="P-loop containing nucleoside triphosphate hydrolases"/>
    <property type="match status" value="1"/>
</dbReference>
<proteinExistence type="predicted"/>
<dbReference type="Pfam" id="PF13676">
    <property type="entry name" value="TIR_2"/>
    <property type="match status" value="1"/>
</dbReference>
<dbReference type="GO" id="GO:0007165">
    <property type="term" value="P:signal transduction"/>
    <property type="evidence" value="ECO:0007669"/>
    <property type="project" value="InterPro"/>
</dbReference>
<feature type="region of interest" description="Disordered" evidence="1">
    <location>
        <begin position="83"/>
        <end position="123"/>
    </location>
</feature>
<evidence type="ECO:0000259" key="2">
    <source>
        <dbReference type="Pfam" id="PF00931"/>
    </source>
</evidence>
<evidence type="ECO:0000256" key="1">
    <source>
        <dbReference type="SAM" id="MobiDB-lite"/>
    </source>
</evidence>
<comment type="caution">
    <text evidence="5">The sequence shown here is derived from an EMBL/GenBank/DDBJ whole genome shotgun (WGS) entry which is preliminary data.</text>
</comment>
<evidence type="ECO:0000313" key="6">
    <source>
        <dbReference type="Proteomes" id="UP000621210"/>
    </source>
</evidence>
<dbReference type="InterPro" id="IPR011990">
    <property type="entry name" value="TPR-like_helical_dom_sf"/>
</dbReference>
<dbReference type="InterPro" id="IPR002182">
    <property type="entry name" value="NB-ARC"/>
</dbReference>
<accession>A0A926QRU3</accession>
<dbReference type="Pfam" id="PF13374">
    <property type="entry name" value="TPR_10"/>
    <property type="match status" value="2"/>
</dbReference>
<reference evidence="5" key="2">
    <citation type="submission" date="2020-09" db="EMBL/GenBank/DDBJ databases">
        <authorList>
            <person name="Luo X."/>
        </authorList>
    </citation>
    <scope>NUCLEOTIDE SEQUENCE</scope>
    <source>
        <strain evidence="5">TRM S81-3</strain>
    </source>
</reference>
<keyword evidence="6" id="KW-1185">Reference proteome</keyword>
<dbReference type="Pfam" id="PF25000">
    <property type="entry name" value="DUF7779"/>
    <property type="match status" value="1"/>
</dbReference>
<dbReference type="InterPro" id="IPR027417">
    <property type="entry name" value="P-loop_NTPase"/>
</dbReference>
<dbReference type="InterPro" id="IPR035897">
    <property type="entry name" value="Toll_tir_struct_dom_sf"/>
</dbReference>
<dbReference type="InterPro" id="IPR053137">
    <property type="entry name" value="NLR-like"/>
</dbReference>
<dbReference type="Proteomes" id="UP000621210">
    <property type="component" value="Unassembled WGS sequence"/>
</dbReference>
<dbReference type="InterPro" id="IPR000157">
    <property type="entry name" value="TIR_dom"/>
</dbReference>
<feature type="domain" description="NB-ARC" evidence="2">
    <location>
        <begin position="303"/>
        <end position="421"/>
    </location>
</feature>
<dbReference type="Gene3D" id="3.40.50.300">
    <property type="entry name" value="P-loop containing nucleotide triphosphate hydrolases"/>
    <property type="match status" value="1"/>
</dbReference>
<dbReference type="Pfam" id="PF13424">
    <property type="entry name" value="TPR_12"/>
    <property type="match status" value="1"/>
</dbReference>
<feature type="compositionally biased region" description="Basic and acidic residues" evidence="1">
    <location>
        <begin position="90"/>
        <end position="110"/>
    </location>
</feature>
<evidence type="ECO:0000259" key="4">
    <source>
        <dbReference type="Pfam" id="PF25000"/>
    </source>
</evidence>